<dbReference type="AlphaFoldDB" id="A0A6A6ZW47"/>
<reference evidence="1" key="1">
    <citation type="journal article" date="2020" name="Stud. Mycol.">
        <title>101 Dothideomycetes genomes: a test case for predicting lifestyles and emergence of pathogens.</title>
        <authorList>
            <person name="Haridas S."/>
            <person name="Albert R."/>
            <person name="Binder M."/>
            <person name="Bloem J."/>
            <person name="Labutti K."/>
            <person name="Salamov A."/>
            <person name="Andreopoulos B."/>
            <person name="Baker S."/>
            <person name="Barry K."/>
            <person name="Bills G."/>
            <person name="Bluhm B."/>
            <person name="Cannon C."/>
            <person name="Castanera R."/>
            <person name="Culley D."/>
            <person name="Daum C."/>
            <person name="Ezra D."/>
            <person name="Gonzalez J."/>
            <person name="Henrissat B."/>
            <person name="Kuo A."/>
            <person name="Liang C."/>
            <person name="Lipzen A."/>
            <person name="Lutzoni F."/>
            <person name="Magnuson J."/>
            <person name="Mondo S."/>
            <person name="Nolan M."/>
            <person name="Ohm R."/>
            <person name="Pangilinan J."/>
            <person name="Park H.-J."/>
            <person name="Ramirez L."/>
            <person name="Alfaro M."/>
            <person name="Sun H."/>
            <person name="Tritt A."/>
            <person name="Yoshinaga Y."/>
            <person name="Zwiers L.-H."/>
            <person name="Turgeon B."/>
            <person name="Goodwin S."/>
            <person name="Spatafora J."/>
            <person name="Crous P."/>
            <person name="Grigoriev I."/>
        </authorList>
    </citation>
    <scope>NUCLEOTIDE SEQUENCE</scope>
    <source>
        <strain evidence="1">CBS 113818</strain>
    </source>
</reference>
<evidence type="ECO:0000313" key="2">
    <source>
        <dbReference type="Proteomes" id="UP000799424"/>
    </source>
</evidence>
<name>A0A6A6ZW47_9PLEO</name>
<protein>
    <submittedName>
        <fullName evidence="1">Uncharacterized protein</fullName>
    </submittedName>
</protein>
<organism evidence="1 2">
    <name type="scientific">Ophiobolus disseminans</name>
    <dbReference type="NCBI Taxonomy" id="1469910"/>
    <lineage>
        <taxon>Eukaryota</taxon>
        <taxon>Fungi</taxon>
        <taxon>Dikarya</taxon>
        <taxon>Ascomycota</taxon>
        <taxon>Pezizomycotina</taxon>
        <taxon>Dothideomycetes</taxon>
        <taxon>Pleosporomycetidae</taxon>
        <taxon>Pleosporales</taxon>
        <taxon>Pleosporineae</taxon>
        <taxon>Phaeosphaeriaceae</taxon>
        <taxon>Ophiobolus</taxon>
    </lineage>
</organism>
<gene>
    <name evidence="1" type="ORF">CC86DRAFT_371259</name>
</gene>
<dbReference type="EMBL" id="MU006229">
    <property type="protein sequence ID" value="KAF2824704.1"/>
    <property type="molecule type" value="Genomic_DNA"/>
</dbReference>
<proteinExistence type="predicted"/>
<accession>A0A6A6ZW47</accession>
<dbReference type="Proteomes" id="UP000799424">
    <property type="component" value="Unassembled WGS sequence"/>
</dbReference>
<sequence length="254" mass="29193">MSNYLSEPEATALQAAHTTPIPPTFHLWSQLPTELKFEILSHVLPISISINATAHKDYVSNDLDDIIRTRNRELVSLSLDTYYSKNTFKMDCPLPWSRGVLPNITGPPPEQGKRIRHLMVLVYHCSFGENVSDSLDENRSGWKYLLRASDDVDDGARKWAWQRRYPNLGSLEIHLDVCDTAISAKGDTTCADCLFRRRRLDALETWLRKMDIALRAGKVKVLIAHEDAKDWRPCRCRCTVPIESLLQRRMTRME</sequence>
<keyword evidence="2" id="KW-1185">Reference proteome</keyword>
<evidence type="ECO:0000313" key="1">
    <source>
        <dbReference type="EMBL" id="KAF2824704.1"/>
    </source>
</evidence>
<dbReference type="OrthoDB" id="3797717at2759"/>